<dbReference type="Proteomes" id="UP000545286">
    <property type="component" value="Unassembled WGS sequence"/>
</dbReference>
<protein>
    <submittedName>
        <fullName evidence="1">Protein-disulfide isomerase</fullName>
    </submittedName>
</protein>
<dbReference type="AlphaFoldDB" id="A0A7W4URL9"/>
<comment type="caution">
    <text evidence="1">The sequence shown here is derived from an EMBL/GenBank/DDBJ whole genome shotgun (WGS) entry which is preliminary data.</text>
</comment>
<dbReference type="InterPro" id="IPR036249">
    <property type="entry name" value="Thioredoxin-like_sf"/>
</dbReference>
<dbReference type="EMBL" id="JACHWJ010000006">
    <property type="protein sequence ID" value="MBB2959361.1"/>
    <property type="molecule type" value="Genomic_DNA"/>
</dbReference>
<keyword evidence="2" id="KW-1185">Reference proteome</keyword>
<dbReference type="SUPFAM" id="SSF52833">
    <property type="entry name" value="Thioredoxin-like"/>
    <property type="match status" value="1"/>
</dbReference>
<evidence type="ECO:0000313" key="2">
    <source>
        <dbReference type="Proteomes" id="UP000545286"/>
    </source>
</evidence>
<name>A0A7W4URL9_9MICO</name>
<proteinExistence type="predicted"/>
<gene>
    <name evidence="1" type="ORF">FHX72_003526</name>
</gene>
<organism evidence="1 2">
    <name type="scientific">Pseudoclavibacter helvolus</name>
    <dbReference type="NCBI Taxonomy" id="255205"/>
    <lineage>
        <taxon>Bacteria</taxon>
        <taxon>Bacillati</taxon>
        <taxon>Actinomycetota</taxon>
        <taxon>Actinomycetes</taxon>
        <taxon>Micrococcales</taxon>
        <taxon>Microbacteriaceae</taxon>
        <taxon>Pseudoclavibacter</taxon>
    </lineage>
</organism>
<accession>A0A7W4URL9</accession>
<keyword evidence="1" id="KW-0413">Isomerase</keyword>
<dbReference type="GO" id="GO:0016853">
    <property type="term" value="F:isomerase activity"/>
    <property type="evidence" value="ECO:0007669"/>
    <property type="project" value="UniProtKB-KW"/>
</dbReference>
<dbReference type="Gene3D" id="3.40.30.10">
    <property type="entry name" value="Glutaredoxin"/>
    <property type="match status" value="1"/>
</dbReference>
<dbReference type="CDD" id="cd02972">
    <property type="entry name" value="DsbA_family"/>
    <property type="match status" value="1"/>
</dbReference>
<dbReference type="RefSeq" id="WP_244964362.1">
    <property type="nucleotide sequence ID" value="NZ_JACHWJ010000006.1"/>
</dbReference>
<evidence type="ECO:0000313" key="1">
    <source>
        <dbReference type="EMBL" id="MBB2959361.1"/>
    </source>
</evidence>
<reference evidence="1 2" key="1">
    <citation type="submission" date="2020-08" db="EMBL/GenBank/DDBJ databases">
        <title>Sequencing the genomes of 1000 actinobacteria strains.</title>
        <authorList>
            <person name="Klenk H.-P."/>
        </authorList>
    </citation>
    <scope>NUCLEOTIDE SEQUENCE [LARGE SCALE GENOMIC DNA]</scope>
    <source>
        <strain evidence="1 2">DSM 20419</strain>
    </source>
</reference>
<sequence length="43" mass="4603">MRIQADIDDARRAGAQGTPTFVLDGEVLQLQEVSDLTDALDSA</sequence>